<evidence type="ECO:0000313" key="3">
    <source>
        <dbReference type="Proteomes" id="UP000824160"/>
    </source>
</evidence>
<evidence type="ECO:0000259" key="1">
    <source>
        <dbReference type="Pfam" id="PF00578"/>
    </source>
</evidence>
<protein>
    <submittedName>
        <fullName evidence="2">Redoxin domain-containing protein</fullName>
    </submittedName>
</protein>
<reference evidence="2" key="2">
    <citation type="journal article" date="2021" name="PeerJ">
        <title>Extensive microbial diversity within the chicken gut microbiome revealed by metagenomics and culture.</title>
        <authorList>
            <person name="Gilroy R."/>
            <person name="Ravi A."/>
            <person name="Getino M."/>
            <person name="Pursley I."/>
            <person name="Horton D.L."/>
            <person name="Alikhan N.F."/>
            <person name="Baker D."/>
            <person name="Gharbi K."/>
            <person name="Hall N."/>
            <person name="Watson M."/>
            <person name="Adriaenssens E.M."/>
            <person name="Foster-Nyarko E."/>
            <person name="Jarju S."/>
            <person name="Secka A."/>
            <person name="Antonio M."/>
            <person name="Oren A."/>
            <person name="Chaudhuri R.R."/>
            <person name="La Ragione R."/>
            <person name="Hildebrand F."/>
            <person name="Pallen M.J."/>
        </authorList>
    </citation>
    <scope>NUCLEOTIDE SEQUENCE</scope>
    <source>
        <strain evidence="2">ChiBcec7-5410</strain>
    </source>
</reference>
<dbReference type="GO" id="GO:0016209">
    <property type="term" value="F:antioxidant activity"/>
    <property type="evidence" value="ECO:0007669"/>
    <property type="project" value="InterPro"/>
</dbReference>
<comment type="caution">
    <text evidence="2">The sequence shown here is derived from an EMBL/GenBank/DDBJ whole genome shotgun (WGS) entry which is preliminary data.</text>
</comment>
<accession>A0A9D1H6R1</accession>
<feature type="domain" description="Alkyl hydroperoxide reductase subunit C/ Thiol specific antioxidant" evidence="1">
    <location>
        <begin position="24"/>
        <end position="158"/>
    </location>
</feature>
<dbReference type="Gene3D" id="3.40.30.10">
    <property type="entry name" value="Glutaredoxin"/>
    <property type="match status" value="1"/>
</dbReference>
<dbReference type="Pfam" id="PF00578">
    <property type="entry name" value="AhpC-TSA"/>
    <property type="match status" value="1"/>
</dbReference>
<dbReference type="GO" id="GO:0016491">
    <property type="term" value="F:oxidoreductase activity"/>
    <property type="evidence" value="ECO:0007669"/>
    <property type="project" value="InterPro"/>
</dbReference>
<dbReference type="EMBL" id="DVLW01000171">
    <property type="protein sequence ID" value="HIT94755.1"/>
    <property type="molecule type" value="Genomic_DNA"/>
</dbReference>
<evidence type="ECO:0000313" key="2">
    <source>
        <dbReference type="EMBL" id="HIT94755.1"/>
    </source>
</evidence>
<dbReference type="Proteomes" id="UP000824160">
    <property type="component" value="Unassembled WGS sequence"/>
</dbReference>
<name>A0A9D1H6R1_9FIRM</name>
<gene>
    <name evidence="2" type="ORF">IAC43_06185</name>
</gene>
<organism evidence="2 3">
    <name type="scientific">Candidatus Faecivivens stercoripullorum</name>
    <dbReference type="NCBI Taxonomy" id="2840805"/>
    <lineage>
        <taxon>Bacteria</taxon>
        <taxon>Bacillati</taxon>
        <taxon>Bacillota</taxon>
        <taxon>Clostridia</taxon>
        <taxon>Eubacteriales</taxon>
        <taxon>Oscillospiraceae</taxon>
        <taxon>Oscillospiraceae incertae sedis</taxon>
        <taxon>Candidatus Faecivivens</taxon>
    </lineage>
</organism>
<dbReference type="AlphaFoldDB" id="A0A9D1H6R1"/>
<reference evidence="2" key="1">
    <citation type="submission" date="2020-10" db="EMBL/GenBank/DDBJ databases">
        <authorList>
            <person name="Gilroy R."/>
        </authorList>
    </citation>
    <scope>NUCLEOTIDE SEQUENCE</scope>
    <source>
        <strain evidence="2">ChiBcec7-5410</strain>
    </source>
</reference>
<dbReference type="InterPro" id="IPR000866">
    <property type="entry name" value="AhpC/TSA"/>
</dbReference>
<dbReference type="SUPFAM" id="SSF52833">
    <property type="entry name" value="Thioredoxin-like"/>
    <property type="match status" value="1"/>
</dbReference>
<dbReference type="InterPro" id="IPR036249">
    <property type="entry name" value="Thioredoxin-like_sf"/>
</dbReference>
<sequence length="180" mass="19876">MKLVPGIKIDNIVYNTPFRSGQSLADKVAGHKTLLLFLRYYGCTLCQYDMLLLKEQYAKIHAVNGQVKVVLQSDPKLLAEELGSADVYPFEIICDPDGALYRLFEVNPAASMAELGGDGVMEKIKAAKERGLTHGRYEGVEEQLPAAFVIDENMSVTYAHYGTNGADIPDVDEMAELLKM</sequence>
<proteinExistence type="predicted"/>